<protein>
    <submittedName>
        <fullName evidence="3">Uncharacterized protein</fullName>
    </submittedName>
</protein>
<keyword evidence="1" id="KW-0732">Signal</keyword>
<proteinExistence type="predicted"/>
<evidence type="ECO:0000256" key="1">
    <source>
        <dbReference type="SAM" id="SignalP"/>
    </source>
</evidence>
<accession>A0A915KC12</accession>
<sequence>MKLLLLLIVSAQISYQATIFEEKQVEKSTVQEKIDEVRIEPIKDDFIGKLLNAFSDKNIIKSVKKQK</sequence>
<keyword evidence="2" id="KW-1185">Reference proteome</keyword>
<feature type="signal peptide" evidence="1">
    <location>
        <begin position="1"/>
        <end position="16"/>
    </location>
</feature>
<dbReference type="AlphaFoldDB" id="A0A915KC12"/>
<dbReference type="WBParaSite" id="nRc.2.0.1.t36247-RA">
    <property type="protein sequence ID" value="nRc.2.0.1.t36247-RA"/>
    <property type="gene ID" value="nRc.2.0.1.g36247"/>
</dbReference>
<evidence type="ECO:0000313" key="2">
    <source>
        <dbReference type="Proteomes" id="UP000887565"/>
    </source>
</evidence>
<name>A0A915KC12_ROMCU</name>
<organism evidence="2 3">
    <name type="scientific">Romanomermis culicivorax</name>
    <name type="common">Nematode worm</name>
    <dbReference type="NCBI Taxonomy" id="13658"/>
    <lineage>
        <taxon>Eukaryota</taxon>
        <taxon>Metazoa</taxon>
        <taxon>Ecdysozoa</taxon>
        <taxon>Nematoda</taxon>
        <taxon>Enoplea</taxon>
        <taxon>Dorylaimia</taxon>
        <taxon>Mermithida</taxon>
        <taxon>Mermithoidea</taxon>
        <taxon>Mermithidae</taxon>
        <taxon>Romanomermis</taxon>
    </lineage>
</organism>
<dbReference type="Proteomes" id="UP000887565">
    <property type="component" value="Unplaced"/>
</dbReference>
<evidence type="ECO:0000313" key="3">
    <source>
        <dbReference type="WBParaSite" id="nRc.2.0.1.t36247-RA"/>
    </source>
</evidence>
<feature type="chain" id="PRO_5036903799" evidence="1">
    <location>
        <begin position="17"/>
        <end position="67"/>
    </location>
</feature>
<reference evidence="3" key="1">
    <citation type="submission" date="2022-11" db="UniProtKB">
        <authorList>
            <consortium name="WormBaseParasite"/>
        </authorList>
    </citation>
    <scope>IDENTIFICATION</scope>
</reference>